<gene>
    <name evidence="2" type="ORF">IQ13_0430</name>
</gene>
<evidence type="ECO:0000313" key="2">
    <source>
        <dbReference type="EMBL" id="TWI85271.1"/>
    </source>
</evidence>
<keyword evidence="3" id="KW-1185">Reference proteome</keyword>
<dbReference type="PANTHER" id="PTHR40112:SF1">
    <property type="entry name" value="H2HPP ISOMERASE"/>
    <property type="match status" value="1"/>
</dbReference>
<accession>A0A562SVJ1</accession>
<dbReference type="Gene3D" id="2.60.120.10">
    <property type="entry name" value="Jelly Rolls"/>
    <property type="match status" value="1"/>
</dbReference>
<dbReference type="Proteomes" id="UP000316167">
    <property type="component" value="Unassembled WGS sequence"/>
</dbReference>
<proteinExistence type="predicted"/>
<evidence type="ECO:0000259" key="1">
    <source>
        <dbReference type="Pfam" id="PF07883"/>
    </source>
</evidence>
<comment type="caution">
    <text evidence="2">The sequence shown here is derived from an EMBL/GenBank/DDBJ whole genome shotgun (WGS) entry which is preliminary data.</text>
</comment>
<protein>
    <submittedName>
        <fullName evidence="2">Cupin domain-containing protein</fullName>
    </submittedName>
</protein>
<evidence type="ECO:0000313" key="3">
    <source>
        <dbReference type="Proteomes" id="UP000316167"/>
    </source>
</evidence>
<sequence length="126" mass="14097">MAGITQRDRYFCRMQQQPGFIGDSQFEWQTAGEGIRRKIMAYDPSLMLVKVAFEQGAVGTLHKHVHVQITHIESGVFEVEIAGEKKLLKAGDGFHVASNVEHGVVCLEKGVLIDVFSPMREDFLAH</sequence>
<dbReference type="InterPro" id="IPR013096">
    <property type="entry name" value="Cupin_2"/>
</dbReference>
<dbReference type="CDD" id="cd02238">
    <property type="entry name" value="cupin_KdgF"/>
    <property type="match status" value="1"/>
</dbReference>
<dbReference type="InterPro" id="IPR052535">
    <property type="entry name" value="Bacilysin_H2HPP_isomerase"/>
</dbReference>
<dbReference type="Pfam" id="PF07883">
    <property type="entry name" value="Cupin_2"/>
    <property type="match status" value="1"/>
</dbReference>
<dbReference type="AlphaFoldDB" id="A0A562SVJ1"/>
<dbReference type="InterPro" id="IPR014710">
    <property type="entry name" value="RmlC-like_jellyroll"/>
</dbReference>
<dbReference type="InterPro" id="IPR011051">
    <property type="entry name" value="RmlC_Cupin_sf"/>
</dbReference>
<reference evidence="2 3" key="1">
    <citation type="journal article" date="2015" name="Stand. Genomic Sci.">
        <title>Genomic Encyclopedia of Bacterial and Archaeal Type Strains, Phase III: the genomes of soil and plant-associated and newly described type strains.</title>
        <authorList>
            <person name="Whitman W.B."/>
            <person name="Woyke T."/>
            <person name="Klenk H.P."/>
            <person name="Zhou Y."/>
            <person name="Lilburn T.G."/>
            <person name="Beck B.J."/>
            <person name="De Vos P."/>
            <person name="Vandamme P."/>
            <person name="Eisen J.A."/>
            <person name="Garrity G."/>
            <person name="Hugenholtz P."/>
            <person name="Kyrpides N.C."/>
        </authorList>
    </citation>
    <scope>NUCLEOTIDE SEQUENCE [LARGE SCALE GENOMIC DNA]</scope>
    <source>
        <strain evidence="2 3">CGMCC 1.7271</strain>
    </source>
</reference>
<dbReference type="PANTHER" id="PTHR40112">
    <property type="entry name" value="H2HPP ISOMERASE"/>
    <property type="match status" value="1"/>
</dbReference>
<dbReference type="EMBL" id="VLLE01000002">
    <property type="protein sequence ID" value="TWI85271.1"/>
    <property type="molecule type" value="Genomic_DNA"/>
</dbReference>
<feature type="domain" description="Cupin type-2" evidence="1">
    <location>
        <begin position="51"/>
        <end position="109"/>
    </location>
</feature>
<dbReference type="SUPFAM" id="SSF51182">
    <property type="entry name" value="RmlC-like cupins"/>
    <property type="match status" value="1"/>
</dbReference>
<organism evidence="2 3">
    <name type="scientific">Lacibacter cauensis</name>
    <dbReference type="NCBI Taxonomy" id="510947"/>
    <lineage>
        <taxon>Bacteria</taxon>
        <taxon>Pseudomonadati</taxon>
        <taxon>Bacteroidota</taxon>
        <taxon>Chitinophagia</taxon>
        <taxon>Chitinophagales</taxon>
        <taxon>Chitinophagaceae</taxon>
        <taxon>Lacibacter</taxon>
    </lineage>
</organism>
<name>A0A562SVJ1_9BACT</name>